<dbReference type="EMBL" id="CP000598">
    <property type="protein sequence ID" value="ABP00658.1"/>
    <property type="molecule type" value="Genomic_DNA"/>
</dbReference>
<reference evidence="1 2" key="1">
    <citation type="journal article" date="2007" name="Proc. Natl. Acad. Sci. U.S.A.">
        <title>The tiny eukaryote Ostreococcus provides genomic insights into the paradox of plankton speciation.</title>
        <authorList>
            <person name="Palenik B."/>
            <person name="Grimwood J."/>
            <person name="Aerts A."/>
            <person name="Rouze P."/>
            <person name="Salamov A."/>
            <person name="Putnam N."/>
            <person name="Dupont C."/>
            <person name="Jorgensen R."/>
            <person name="Derelle E."/>
            <person name="Rombauts S."/>
            <person name="Zhou K."/>
            <person name="Otillar R."/>
            <person name="Merchant S.S."/>
            <person name="Podell S."/>
            <person name="Gaasterland T."/>
            <person name="Napoli C."/>
            <person name="Gendler K."/>
            <person name="Manuell A."/>
            <person name="Tai V."/>
            <person name="Vallon O."/>
            <person name="Piganeau G."/>
            <person name="Jancek S."/>
            <person name="Heijde M."/>
            <person name="Jabbari K."/>
            <person name="Bowler C."/>
            <person name="Lohr M."/>
            <person name="Robbens S."/>
            <person name="Werner G."/>
            <person name="Dubchak I."/>
            <person name="Pazour G.J."/>
            <person name="Ren Q."/>
            <person name="Paulsen I."/>
            <person name="Delwiche C."/>
            <person name="Schmutz J."/>
            <person name="Rokhsar D."/>
            <person name="Van de Peer Y."/>
            <person name="Moreau H."/>
            <person name="Grigoriev I.V."/>
        </authorList>
    </citation>
    <scope>NUCLEOTIDE SEQUENCE [LARGE SCALE GENOMIC DNA]</scope>
    <source>
        <strain evidence="1 2">CCE9901</strain>
    </source>
</reference>
<dbReference type="Proteomes" id="UP000001568">
    <property type="component" value="Chromosome 18"/>
</dbReference>
<evidence type="ECO:0000313" key="2">
    <source>
        <dbReference type="Proteomes" id="UP000001568"/>
    </source>
</evidence>
<sequence>MNSILPAPEVFYDADRPLKLGYQTYLATPAAIASYTFLRYALSGAAFAAVRCSHFTRNHRRLSRQRSCARRGRGRGFVANQRKQNDPYYKVKYTHDECVANIREPNTATV</sequence>
<dbReference type="KEGG" id="olu:OSTLU_28473"/>
<proteinExistence type="predicted"/>
<organism evidence="1 2">
    <name type="scientific">Ostreococcus lucimarinus (strain CCE9901)</name>
    <dbReference type="NCBI Taxonomy" id="436017"/>
    <lineage>
        <taxon>Eukaryota</taxon>
        <taxon>Viridiplantae</taxon>
        <taxon>Chlorophyta</taxon>
        <taxon>Mamiellophyceae</taxon>
        <taxon>Mamiellales</taxon>
        <taxon>Bathycoccaceae</taxon>
        <taxon>Ostreococcus</taxon>
    </lineage>
</organism>
<accession>A4SA88</accession>
<keyword evidence="2" id="KW-1185">Reference proteome</keyword>
<dbReference type="AlphaFoldDB" id="A4SA88"/>
<gene>
    <name evidence="1" type="ORF">OSTLU_28473</name>
</gene>
<dbReference type="RefSeq" id="XP_001422341.1">
    <property type="nucleotide sequence ID" value="XM_001422304.1"/>
</dbReference>
<protein>
    <submittedName>
        <fullName evidence="1">Uncharacterized protein</fullName>
    </submittedName>
</protein>
<dbReference type="Gramene" id="ABP00658">
    <property type="protein sequence ID" value="ABP00658"/>
    <property type="gene ID" value="OSTLU_28473"/>
</dbReference>
<name>A4SA88_OSTLU</name>
<evidence type="ECO:0000313" key="1">
    <source>
        <dbReference type="EMBL" id="ABP00658.1"/>
    </source>
</evidence>
<dbReference type="HOGENOM" id="CLU_2175244_0_0_1"/>
<dbReference type="GeneID" id="5006398"/>